<keyword evidence="1" id="KW-0472">Membrane</keyword>
<reference evidence="2" key="1">
    <citation type="journal article" date="2015" name="Nature">
        <title>Complex archaea that bridge the gap between prokaryotes and eukaryotes.</title>
        <authorList>
            <person name="Spang A."/>
            <person name="Saw J.H."/>
            <person name="Jorgensen S.L."/>
            <person name="Zaremba-Niedzwiedzka K."/>
            <person name="Martijn J."/>
            <person name="Lind A.E."/>
            <person name="van Eijk R."/>
            <person name="Schleper C."/>
            <person name="Guy L."/>
            <person name="Ettema T.J."/>
        </authorList>
    </citation>
    <scope>NUCLEOTIDE SEQUENCE</scope>
</reference>
<protein>
    <recommendedName>
        <fullName evidence="3">Signal transduction histidine kinase dimerisation/phosphoacceptor domain-containing protein</fullName>
    </recommendedName>
</protein>
<evidence type="ECO:0000256" key="1">
    <source>
        <dbReference type="SAM" id="Phobius"/>
    </source>
</evidence>
<dbReference type="Pfam" id="PF25323">
    <property type="entry name" value="6TM_PilS"/>
    <property type="match status" value="1"/>
</dbReference>
<dbReference type="EMBL" id="LAZR01025516">
    <property type="protein sequence ID" value="KKL71681.1"/>
    <property type="molecule type" value="Genomic_DNA"/>
</dbReference>
<sequence>MLLLLNHFAKRKDKAQGPSVKRIINLQTPTDLLILTVLLHFSGGIENPFIFYFIFHMIIASILLPVKGSYFRATFAVLVFGLLILLEYSQLIPHYCLKGFMTHCLHRNGLYVLGTYFVFTTAMYIVVYMTSYIATRLKKAEEAHREANILLRKKDLIKDEYVLRVTHDIKGHLAAIQGCLDVVARKLVGPLNERQQDFINRADDRTHKLVHFVKTLLKLTKLRISNSLEMDVFSLKNTIYD</sequence>
<name>A0A0F9EZN3_9ZZZZ</name>
<gene>
    <name evidence="2" type="ORF">LCGC14_2092500</name>
</gene>
<dbReference type="InterPro" id="IPR036097">
    <property type="entry name" value="HisK_dim/P_sf"/>
</dbReference>
<evidence type="ECO:0000313" key="2">
    <source>
        <dbReference type="EMBL" id="KKL71681.1"/>
    </source>
</evidence>
<feature type="non-terminal residue" evidence="2">
    <location>
        <position position="241"/>
    </location>
</feature>
<keyword evidence="1" id="KW-1133">Transmembrane helix</keyword>
<comment type="caution">
    <text evidence="2">The sequence shown here is derived from an EMBL/GenBank/DDBJ whole genome shotgun (WGS) entry which is preliminary data.</text>
</comment>
<accession>A0A0F9EZN3</accession>
<keyword evidence="1" id="KW-0812">Transmembrane</keyword>
<dbReference type="GO" id="GO:0000155">
    <property type="term" value="F:phosphorelay sensor kinase activity"/>
    <property type="evidence" value="ECO:0007669"/>
    <property type="project" value="InterPro"/>
</dbReference>
<evidence type="ECO:0008006" key="3">
    <source>
        <dbReference type="Google" id="ProtNLM"/>
    </source>
</evidence>
<feature type="transmembrane region" description="Helical" evidence="1">
    <location>
        <begin position="73"/>
        <end position="91"/>
    </location>
</feature>
<feature type="transmembrane region" description="Helical" evidence="1">
    <location>
        <begin position="111"/>
        <end position="135"/>
    </location>
</feature>
<dbReference type="Gene3D" id="1.10.287.130">
    <property type="match status" value="1"/>
</dbReference>
<organism evidence="2">
    <name type="scientific">marine sediment metagenome</name>
    <dbReference type="NCBI Taxonomy" id="412755"/>
    <lineage>
        <taxon>unclassified sequences</taxon>
        <taxon>metagenomes</taxon>
        <taxon>ecological metagenomes</taxon>
    </lineage>
</organism>
<proteinExistence type="predicted"/>
<dbReference type="AlphaFoldDB" id="A0A0F9EZN3"/>
<dbReference type="SUPFAM" id="SSF47384">
    <property type="entry name" value="Homodimeric domain of signal transducing histidine kinase"/>
    <property type="match status" value="1"/>
</dbReference>
<feature type="transmembrane region" description="Helical" evidence="1">
    <location>
        <begin position="49"/>
        <end position="66"/>
    </location>
</feature>